<sequence length="297" mass="33889">MMKMSWLGAAAVALSLSTTSLKNYEAPKSNLPSQFREMKYADYQQIQFNRDKAYWNKYRFAIQIGVLPSGMLLRTGAPVTINEVTATTVFKNPLYPLNSKNKNDEIVSMFLVQAISVPLVQDKLWFIGARPLLLIHALPSGEEFPRFREFWIEHPQPGEKITYYVCVVRFAACHRCLSLLDCSRAAIRQVMGEWIWRPLNNPKHLAVSSFAMDNPVGFDLDNRYDLRPSAWVTPTGKWGKGRIELVEIPTNDETNDNIVAYWTPDQLPEPVATKTNFMLIINAYVIQTRRSAGDIKV</sequence>
<dbReference type="InterPro" id="IPR014718">
    <property type="entry name" value="GH-type_carb-bd"/>
</dbReference>
<dbReference type="PANTHER" id="PTHR30504">
    <property type="entry name" value="GLUCANS BIOSYNTHESIS PROTEIN"/>
    <property type="match status" value="1"/>
</dbReference>
<dbReference type="InterPro" id="IPR011013">
    <property type="entry name" value="Gal_mutarotase_sf_dom"/>
</dbReference>
<accession>A0ABN9LTN3</accession>
<dbReference type="PANTHER" id="PTHR30504:SF4">
    <property type="entry name" value="GLUCANS BIOSYNTHESIS PROTEIN G"/>
    <property type="match status" value="1"/>
</dbReference>
<proteinExistence type="predicted"/>
<comment type="subcellular location">
    <subcellularLocation>
        <location evidence="1">Periplasm</location>
    </subcellularLocation>
</comment>
<evidence type="ECO:0000256" key="1">
    <source>
        <dbReference type="ARBA" id="ARBA00004418"/>
    </source>
</evidence>
<feature type="domain" description="Glucan biosynthesis periplasmic MdoG C-terminal" evidence="4">
    <location>
        <begin position="17"/>
        <end position="89"/>
    </location>
</feature>
<dbReference type="Proteomes" id="UP001176940">
    <property type="component" value="Unassembled WGS sequence"/>
</dbReference>
<reference evidence="5" key="1">
    <citation type="submission" date="2023-07" db="EMBL/GenBank/DDBJ databases">
        <authorList>
            <person name="Stuckert A."/>
        </authorList>
    </citation>
    <scope>NUCLEOTIDE SEQUENCE</scope>
</reference>
<evidence type="ECO:0000313" key="5">
    <source>
        <dbReference type="EMBL" id="CAJ0947330.1"/>
    </source>
</evidence>
<evidence type="ECO:0000313" key="6">
    <source>
        <dbReference type="Proteomes" id="UP001176940"/>
    </source>
</evidence>
<feature type="domain" description="Glucan biosynthesis periplasmic MdoG C-terminal" evidence="4">
    <location>
        <begin position="181"/>
        <end position="270"/>
    </location>
</feature>
<feature type="chain" id="PRO_5047279995" description="Glucans biosynthesis protein G" evidence="3">
    <location>
        <begin position="22"/>
        <end position="297"/>
    </location>
</feature>
<feature type="domain" description="Glucan biosynthesis periplasmic MdoG C-terminal" evidence="4">
    <location>
        <begin position="122"/>
        <end position="160"/>
    </location>
</feature>
<protein>
    <recommendedName>
        <fullName evidence="2">Glucans biosynthesis protein G</fullName>
    </recommendedName>
</protein>
<organism evidence="5 6">
    <name type="scientific">Ranitomeya imitator</name>
    <name type="common">mimic poison frog</name>
    <dbReference type="NCBI Taxonomy" id="111125"/>
    <lineage>
        <taxon>Eukaryota</taxon>
        <taxon>Metazoa</taxon>
        <taxon>Chordata</taxon>
        <taxon>Craniata</taxon>
        <taxon>Vertebrata</taxon>
        <taxon>Euteleostomi</taxon>
        <taxon>Amphibia</taxon>
        <taxon>Batrachia</taxon>
        <taxon>Anura</taxon>
        <taxon>Neobatrachia</taxon>
        <taxon>Hyloidea</taxon>
        <taxon>Dendrobatidae</taxon>
        <taxon>Dendrobatinae</taxon>
        <taxon>Ranitomeya</taxon>
    </lineage>
</organism>
<evidence type="ECO:0000256" key="2">
    <source>
        <dbReference type="ARBA" id="ARBA00015376"/>
    </source>
</evidence>
<evidence type="ECO:0000256" key="3">
    <source>
        <dbReference type="SAM" id="SignalP"/>
    </source>
</evidence>
<keyword evidence="3" id="KW-0732">Signal</keyword>
<evidence type="ECO:0000259" key="4">
    <source>
        <dbReference type="Pfam" id="PF04349"/>
    </source>
</evidence>
<feature type="signal peptide" evidence="3">
    <location>
        <begin position="1"/>
        <end position="21"/>
    </location>
</feature>
<dbReference type="EMBL" id="CAUEEQ010026591">
    <property type="protein sequence ID" value="CAJ0947330.1"/>
    <property type="molecule type" value="Genomic_DNA"/>
</dbReference>
<dbReference type="Gene3D" id="2.70.98.10">
    <property type="match status" value="3"/>
</dbReference>
<dbReference type="InterPro" id="IPR007444">
    <property type="entry name" value="Glucan_biosyn_MdoG_C"/>
</dbReference>
<comment type="caution">
    <text evidence="5">The sequence shown here is derived from an EMBL/GenBank/DDBJ whole genome shotgun (WGS) entry which is preliminary data.</text>
</comment>
<dbReference type="Pfam" id="PF04349">
    <property type="entry name" value="MdoG"/>
    <property type="match status" value="3"/>
</dbReference>
<keyword evidence="6" id="KW-1185">Reference proteome</keyword>
<dbReference type="SUPFAM" id="SSF74650">
    <property type="entry name" value="Galactose mutarotase-like"/>
    <property type="match status" value="1"/>
</dbReference>
<dbReference type="InterPro" id="IPR014438">
    <property type="entry name" value="Glucan_biosyn_MdoG/MdoD"/>
</dbReference>
<name>A0ABN9LTN3_9NEOB</name>
<gene>
    <name evidence="5" type="ORF">RIMI_LOCUS11642509</name>
</gene>